<sequence>MGCHTWFYVCLPNKQEKWLNEWGKIKIKAVNRHIKSVNNLSALQIKNRIKEWANLYPNIITKRFTIEQYKETVLKEDLKVKKMFDENLDILHIMKNCDQVDTCCTYGLYIIHNNKIYREMFASYPNGKPVFPDGLHDLFRIYDYEANACFNIDDCYTCLKEHDVTLSNTQDRELKSFWNKYPDSIICFG</sequence>
<name>A0A8S5V2V2_9CAUD</name>
<protein>
    <submittedName>
        <fullName evidence="1">Uncharacterized protein</fullName>
    </submittedName>
</protein>
<evidence type="ECO:0000313" key="1">
    <source>
        <dbReference type="EMBL" id="DAG00947.1"/>
    </source>
</evidence>
<reference evidence="1" key="1">
    <citation type="journal article" date="2021" name="Proc. Natl. Acad. Sci. U.S.A.">
        <title>A Catalog of Tens of Thousands of Viruses from Human Metagenomes Reveals Hidden Associations with Chronic Diseases.</title>
        <authorList>
            <person name="Tisza M.J."/>
            <person name="Buck C.B."/>
        </authorList>
    </citation>
    <scope>NUCLEOTIDE SEQUENCE</scope>
    <source>
        <strain evidence="1">CtelJ1</strain>
    </source>
</reference>
<proteinExistence type="predicted"/>
<accession>A0A8S5V2V2</accession>
<dbReference type="EMBL" id="BK016184">
    <property type="protein sequence ID" value="DAG00947.1"/>
    <property type="molecule type" value="Genomic_DNA"/>
</dbReference>
<organism evidence="1">
    <name type="scientific">CrAss-like virus sp. ctelJ1</name>
    <dbReference type="NCBI Taxonomy" id="2825838"/>
    <lineage>
        <taxon>Viruses</taxon>
        <taxon>Duplodnaviria</taxon>
        <taxon>Heunggongvirae</taxon>
        <taxon>Uroviricota</taxon>
        <taxon>Caudoviricetes</taxon>
        <taxon>Crassvirales</taxon>
    </lineage>
</organism>